<protein>
    <submittedName>
        <fullName evidence="8">Cytochrome P450</fullName>
        <ecNumber evidence="8">1.14.-.-</ecNumber>
    </submittedName>
</protein>
<sequence length="436" mass="46328">MTSGSAPLSKAFRAAQRTVLGWAMRLTRSSGADSLLDRLPPVSRVPLLRDRLDPVAELGGLRERSPISPLALPLGLRGWLVTGYREARAVLADADSFSSDFRNLVGRGGLRADQDPGGLGMLDPPDHTRLRHLVGPEFTVRRLARLTPFVQQITEERIDAMDAAAHGVTAAIDLVSSFAVPIPALTISALLGIAPEDRDEFMAHCGVRFDIAGGIGGSLGAVTASLDYLRGIVAAQRQSPGDGLLGRIIAEHGDEVTDAELAGLADGVLTGGFESTASTLALSAIVLSRDEAARRVMQEGDAVAVDDLVDELLRYLSVVQVAFPRFARAEMEVGGVTIEKGDVVVCSLSAANRDPRLGSGLEQLRLTKAEASHLAFGHGVHRGVGAELARLELRIGLPALFRRFPDLEVAVEEPAFRELSIVFGVDELPVTLRPSG</sequence>
<evidence type="ECO:0000256" key="3">
    <source>
        <dbReference type="ARBA" id="ARBA00022617"/>
    </source>
</evidence>
<accession>A0ABW7QE07</accession>
<name>A0ABW7QE07_9MICO</name>
<dbReference type="InterPro" id="IPR002397">
    <property type="entry name" value="Cyt_P450_B"/>
</dbReference>
<dbReference type="RefSeq" id="WP_397558555.1">
    <property type="nucleotide sequence ID" value="NZ_JBIQWL010000016.1"/>
</dbReference>
<dbReference type="EC" id="1.14.-.-" evidence="8"/>
<evidence type="ECO:0000256" key="4">
    <source>
        <dbReference type="ARBA" id="ARBA00022723"/>
    </source>
</evidence>
<evidence type="ECO:0000313" key="9">
    <source>
        <dbReference type="Proteomes" id="UP001610861"/>
    </source>
</evidence>
<dbReference type="SUPFAM" id="SSF48264">
    <property type="entry name" value="Cytochrome P450"/>
    <property type="match status" value="1"/>
</dbReference>
<evidence type="ECO:0000256" key="6">
    <source>
        <dbReference type="ARBA" id="ARBA00023004"/>
    </source>
</evidence>
<dbReference type="Gene3D" id="1.10.630.10">
    <property type="entry name" value="Cytochrome P450"/>
    <property type="match status" value="1"/>
</dbReference>
<keyword evidence="5 8" id="KW-0560">Oxidoreductase</keyword>
<dbReference type="EMBL" id="JBIQWL010000016">
    <property type="protein sequence ID" value="MFH8253131.1"/>
    <property type="molecule type" value="Genomic_DNA"/>
</dbReference>
<evidence type="ECO:0000256" key="7">
    <source>
        <dbReference type="ARBA" id="ARBA00023033"/>
    </source>
</evidence>
<dbReference type="PRINTS" id="PR00359">
    <property type="entry name" value="BP450"/>
</dbReference>
<dbReference type="Proteomes" id="UP001610861">
    <property type="component" value="Unassembled WGS sequence"/>
</dbReference>
<keyword evidence="7" id="KW-0503">Monooxygenase</keyword>
<proteinExistence type="inferred from homology"/>
<keyword evidence="6" id="KW-0408">Iron</keyword>
<dbReference type="InterPro" id="IPR036396">
    <property type="entry name" value="Cyt_P450_sf"/>
</dbReference>
<evidence type="ECO:0000256" key="2">
    <source>
        <dbReference type="ARBA" id="ARBA00010617"/>
    </source>
</evidence>
<comment type="caution">
    <text evidence="8">The sequence shown here is derived from an EMBL/GenBank/DDBJ whole genome shotgun (WGS) entry which is preliminary data.</text>
</comment>
<dbReference type="CDD" id="cd11030">
    <property type="entry name" value="CYP105-like"/>
    <property type="match status" value="1"/>
</dbReference>
<comment type="cofactor">
    <cofactor evidence="1">
        <name>heme</name>
        <dbReference type="ChEBI" id="CHEBI:30413"/>
    </cofactor>
</comment>
<keyword evidence="4" id="KW-0479">Metal-binding</keyword>
<gene>
    <name evidence="8" type="ORF">ACH3VR_22375</name>
</gene>
<keyword evidence="3" id="KW-0349">Heme</keyword>
<evidence type="ECO:0000313" key="8">
    <source>
        <dbReference type="EMBL" id="MFH8253131.1"/>
    </source>
</evidence>
<reference evidence="8 9" key="1">
    <citation type="submission" date="2024-09" db="EMBL/GenBank/DDBJ databases">
        <authorList>
            <person name="Pan X."/>
        </authorList>
    </citation>
    <scope>NUCLEOTIDE SEQUENCE [LARGE SCALE GENOMIC DNA]</scope>
    <source>
        <strain evidence="8 9">B2969</strain>
    </source>
</reference>
<dbReference type="InterPro" id="IPR001128">
    <property type="entry name" value="Cyt_P450"/>
</dbReference>
<dbReference type="GO" id="GO:0016491">
    <property type="term" value="F:oxidoreductase activity"/>
    <property type="evidence" value="ECO:0007669"/>
    <property type="project" value="UniProtKB-KW"/>
</dbReference>
<organism evidence="8 9">
    <name type="scientific">Microbacterium alkaliflavum</name>
    <dbReference type="NCBI Taxonomy" id="3248839"/>
    <lineage>
        <taxon>Bacteria</taxon>
        <taxon>Bacillati</taxon>
        <taxon>Actinomycetota</taxon>
        <taxon>Actinomycetes</taxon>
        <taxon>Micrococcales</taxon>
        <taxon>Microbacteriaceae</taxon>
        <taxon>Microbacterium</taxon>
    </lineage>
</organism>
<evidence type="ECO:0000256" key="1">
    <source>
        <dbReference type="ARBA" id="ARBA00001971"/>
    </source>
</evidence>
<dbReference type="PANTHER" id="PTHR46696:SF5">
    <property type="entry name" value="CYTOCHROME P450 BJ-1"/>
    <property type="match status" value="1"/>
</dbReference>
<evidence type="ECO:0000256" key="5">
    <source>
        <dbReference type="ARBA" id="ARBA00023002"/>
    </source>
</evidence>
<dbReference type="PANTHER" id="PTHR46696">
    <property type="entry name" value="P450, PUTATIVE (EUROFUNG)-RELATED"/>
    <property type="match status" value="1"/>
</dbReference>
<dbReference type="Pfam" id="PF00067">
    <property type="entry name" value="p450"/>
    <property type="match status" value="1"/>
</dbReference>
<keyword evidence="9" id="KW-1185">Reference proteome</keyword>
<comment type="similarity">
    <text evidence="2">Belongs to the cytochrome P450 family.</text>
</comment>